<proteinExistence type="predicted"/>
<sequence>MTTSPAPGDEPGATSPSSSPGPSGGGLPLLPRPTAPPTAPTDVPRPTVLVGEVVEPSAAGCVEMTSGGQVFSLQLPADVEVSVGDRVRVTGTPRPVERGTACAGTQVVVTDVAPA</sequence>
<evidence type="ECO:0000313" key="2">
    <source>
        <dbReference type="EMBL" id="NNH22054.1"/>
    </source>
</evidence>
<feature type="compositionally biased region" description="Low complexity" evidence="1">
    <location>
        <begin position="11"/>
        <end position="21"/>
    </location>
</feature>
<feature type="region of interest" description="Disordered" evidence="1">
    <location>
        <begin position="1"/>
        <end position="45"/>
    </location>
</feature>
<protein>
    <recommendedName>
        <fullName evidence="4">DUF5666 domain-containing protein</fullName>
    </recommendedName>
</protein>
<dbReference type="EMBL" id="JABEMA010000018">
    <property type="protein sequence ID" value="NNH22054.1"/>
    <property type="molecule type" value="Genomic_DNA"/>
</dbReference>
<accession>A0A849BN71</accession>
<keyword evidence="3" id="KW-1185">Reference proteome</keyword>
<evidence type="ECO:0008006" key="4">
    <source>
        <dbReference type="Google" id="ProtNLM"/>
    </source>
</evidence>
<name>A0A849BN71_9ACTN</name>
<gene>
    <name evidence="2" type="ORF">HLB09_02905</name>
</gene>
<dbReference type="AlphaFoldDB" id="A0A849BN71"/>
<dbReference type="RefSeq" id="WP_171201910.1">
    <property type="nucleotide sequence ID" value="NZ_BAAANP010000022.1"/>
</dbReference>
<evidence type="ECO:0000256" key="1">
    <source>
        <dbReference type="SAM" id="MobiDB-lite"/>
    </source>
</evidence>
<comment type="caution">
    <text evidence="2">The sequence shown here is derived from an EMBL/GenBank/DDBJ whole genome shotgun (WGS) entry which is preliminary data.</text>
</comment>
<reference evidence="2 3" key="1">
    <citation type="submission" date="2020-05" db="EMBL/GenBank/DDBJ databases">
        <title>MicrobeNet Type strains.</title>
        <authorList>
            <person name="Nicholson A.C."/>
        </authorList>
    </citation>
    <scope>NUCLEOTIDE SEQUENCE [LARGE SCALE GENOMIC DNA]</scope>
    <source>
        <strain evidence="2 3">JCM 14547</strain>
    </source>
</reference>
<organism evidence="2 3">
    <name type="scientific">Pseudokineococcus marinus</name>
    <dbReference type="NCBI Taxonomy" id="351215"/>
    <lineage>
        <taxon>Bacteria</taxon>
        <taxon>Bacillati</taxon>
        <taxon>Actinomycetota</taxon>
        <taxon>Actinomycetes</taxon>
        <taxon>Kineosporiales</taxon>
        <taxon>Kineosporiaceae</taxon>
        <taxon>Pseudokineococcus</taxon>
    </lineage>
</organism>
<dbReference type="Proteomes" id="UP000555552">
    <property type="component" value="Unassembled WGS sequence"/>
</dbReference>
<feature type="compositionally biased region" description="Pro residues" evidence="1">
    <location>
        <begin position="30"/>
        <end position="39"/>
    </location>
</feature>
<evidence type="ECO:0000313" key="3">
    <source>
        <dbReference type="Proteomes" id="UP000555552"/>
    </source>
</evidence>